<evidence type="ECO:0000313" key="3">
    <source>
        <dbReference type="EMBL" id="KHN22961.1"/>
    </source>
</evidence>
<feature type="repeat" description="PPR" evidence="2">
    <location>
        <begin position="36"/>
        <end position="70"/>
    </location>
</feature>
<keyword evidence="1" id="KW-0677">Repeat</keyword>
<accession>A0A0B2R9E1</accession>
<gene>
    <name evidence="3" type="ORF">glysoja_050341</name>
</gene>
<dbReference type="NCBIfam" id="TIGR00756">
    <property type="entry name" value="PPR"/>
    <property type="match status" value="2"/>
</dbReference>
<name>A0A0B2R9E1_GLYSO</name>
<sequence length="102" mass="11473">MPQRNIFSYNAILSVLTKFGKLDEALNVLKSMSEPDQCSWNAMVSSFAQHDRFEEVLKFFDAMHSEDFVLSEHLFGSALSACSGLTDLNMVVQIHALISKSR</sequence>
<dbReference type="GO" id="GO:0003723">
    <property type="term" value="F:RNA binding"/>
    <property type="evidence" value="ECO:0007669"/>
    <property type="project" value="InterPro"/>
</dbReference>
<proteinExistence type="predicted"/>
<dbReference type="PANTHER" id="PTHR47926">
    <property type="entry name" value="PENTATRICOPEPTIDE REPEAT-CONTAINING PROTEIN"/>
    <property type="match status" value="1"/>
</dbReference>
<dbReference type="Pfam" id="PF01535">
    <property type="entry name" value="PPR"/>
    <property type="match status" value="2"/>
</dbReference>
<dbReference type="EMBL" id="KN656722">
    <property type="protein sequence ID" value="KHN22961.1"/>
    <property type="molecule type" value="Genomic_DNA"/>
</dbReference>
<protein>
    <submittedName>
        <fullName evidence="3">Pentatricopeptide repeat-containing protein</fullName>
    </submittedName>
</protein>
<dbReference type="AlphaFoldDB" id="A0A0B2R9E1"/>
<reference evidence="3" key="1">
    <citation type="submission" date="2014-07" db="EMBL/GenBank/DDBJ databases">
        <title>Identification of a novel salt tolerance gene in wild soybean by whole-genome sequencing.</title>
        <authorList>
            <person name="Lam H.-M."/>
            <person name="Qi X."/>
            <person name="Li M.-W."/>
            <person name="Liu X."/>
            <person name="Xie M."/>
            <person name="Ni M."/>
            <person name="Xu X."/>
        </authorList>
    </citation>
    <scope>NUCLEOTIDE SEQUENCE [LARGE SCALE GENOMIC DNA]</scope>
    <source>
        <tissue evidence="3">Root</tissue>
    </source>
</reference>
<dbReference type="InterPro" id="IPR002885">
    <property type="entry name" value="PPR_rpt"/>
</dbReference>
<dbReference type="Gene3D" id="1.25.40.10">
    <property type="entry name" value="Tetratricopeptide repeat domain"/>
    <property type="match status" value="1"/>
</dbReference>
<dbReference type="Proteomes" id="UP000053555">
    <property type="component" value="Unassembled WGS sequence"/>
</dbReference>
<dbReference type="PROSITE" id="PS51375">
    <property type="entry name" value="PPR"/>
    <property type="match status" value="2"/>
</dbReference>
<evidence type="ECO:0000256" key="2">
    <source>
        <dbReference type="PROSITE-ProRule" id="PRU00708"/>
    </source>
</evidence>
<evidence type="ECO:0000256" key="1">
    <source>
        <dbReference type="ARBA" id="ARBA00022737"/>
    </source>
</evidence>
<dbReference type="GO" id="GO:0009451">
    <property type="term" value="P:RNA modification"/>
    <property type="evidence" value="ECO:0007669"/>
    <property type="project" value="InterPro"/>
</dbReference>
<feature type="repeat" description="PPR" evidence="2">
    <location>
        <begin position="5"/>
        <end position="35"/>
    </location>
</feature>
<dbReference type="InterPro" id="IPR046960">
    <property type="entry name" value="PPR_At4g14850-like_plant"/>
</dbReference>
<organism evidence="3">
    <name type="scientific">Glycine soja</name>
    <name type="common">Wild soybean</name>
    <dbReference type="NCBI Taxonomy" id="3848"/>
    <lineage>
        <taxon>Eukaryota</taxon>
        <taxon>Viridiplantae</taxon>
        <taxon>Streptophyta</taxon>
        <taxon>Embryophyta</taxon>
        <taxon>Tracheophyta</taxon>
        <taxon>Spermatophyta</taxon>
        <taxon>Magnoliopsida</taxon>
        <taxon>eudicotyledons</taxon>
        <taxon>Gunneridae</taxon>
        <taxon>Pentapetalae</taxon>
        <taxon>rosids</taxon>
        <taxon>fabids</taxon>
        <taxon>Fabales</taxon>
        <taxon>Fabaceae</taxon>
        <taxon>Papilionoideae</taxon>
        <taxon>50 kb inversion clade</taxon>
        <taxon>NPAAA clade</taxon>
        <taxon>indigoferoid/millettioid clade</taxon>
        <taxon>Phaseoleae</taxon>
        <taxon>Glycine</taxon>
        <taxon>Glycine subgen. Soja</taxon>
    </lineage>
</organism>
<dbReference type="InterPro" id="IPR011990">
    <property type="entry name" value="TPR-like_helical_dom_sf"/>
</dbReference>